<dbReference type="EMBL" id="CP038852">
    <property type="protein sequence ID" value="QIZ21556.1"/>
    <property type="molecule type" value="Genomic_DNA"/>
</dbReference>
<sequence length="163" mass="19589">MPRKQYFDQLVSPFSYWHRNCHNGVAYTDLDMLSICPACAQPLLLADHIYNKDNQFRSKSPWLYKPYKFMALKAEIPFFTIWYTVDENTENREITQFHIQNQLSHGQRRALTPDQMLEYLEWKVQQHIPACTAKKYLLKRITENNQHNQNFTRRSNYVKILSN</sequence>
<accession>A0A6H1Q4F0</accession>
<dbReference type="AlphaFoldDB" id="A0A6H1Q4F0"/>
<dbReference type="KEGG" id="peg:E5R92_07150"/>
<keyword evidence="2" id="KW-1185">Reference proteome</keyword>
<name>A0A6H1Q4F0_9PROT</name>
<dbReference type="RefSeq" id="WP_168607413.1">
    <property type="nucleotide sequence ID" value="NZ_CP038852.1"/>
</dbReference>
<evidence type="ECO:0000313" key="1">
    <source>
        <dbReference type="EMBL" id="QIZ21556.1"/>
    </source>
</evidence>
<organism evidence="1 2">
    <name type="scientific">Candidatus Pelagibacter giovannonii</name>
    <dbReference type="NCBI Taxonomy" id="2563896"/>
    <lineage>
        <taxon>Bacteria</taxon>
        <taxon>Pseudomonadati</taxon>
        <taxon>Pseudomonadota</taxon>
        <taxon>Alphaproteobacteria</taxon>
        <taxon>Candidatus Pelagibacterales</taxon>
        <taxon>Candidatus Pelagibacteraceae</taxon>
        <taxon>Candidatus Pelagibacter</taxon>
    </lineage>
</organism>
<reference evidence="1 2" key="1">
    <citation type="journal article" date="2020" name="Nat. Microbiol.">
        <title>Lysogenic host-virus interactions in SAR11 marine bacteria.</title>
        <authorList>
            <person name="Morris R.M."/>
            <person name="Cain K.R."/>
            <person name="Hvorecny K.L."/>
            <person name="Kollman J.M."/>
        </authorList>
    </citation>
    <scope>NUCLEOTIDE SEQUENCE [LARGE SCALE GENOMIC DNA]</scope>
    <source>
        <strain evidence="1 2">NP1</strain>
    </source>
</reference>
<evidence type="ECO:0000313" key="2">
    <source>
        <dbReference type="Proteomes" id="UP000501094"/>
    </source>
</evidence>
<dbReference type="Proteomes" id="UP000501094">
    <property type="component" value="Chromosome"/>
</dbReference>
<gene>
    <name evidence="1" type="ORF">E5R92_07150</name>
</gene>
<proteinExistence type="predicted"/>
<protein>
    <submittedName>
        <fullName evidence="1">Oxidoreductase</fullName>
    </submittedName>
</protein>